<reference evidence="3" key="1">
    <citation type="submission" date="2016-11" db="UniProtKB">
        <authorList>
            <consortium name="WormBaseParasite"/>
        </authorList>
    </citation>
    <scope>IDENTIFICATION</scope>
</reference>
<dbReference type="Pfam" id="PF07735">
    <property type="entry name" value="FBA_2"/>
    <property type="match status" value="1"/>
</dbReference>
<dbReference type="PANTHER" id="PTHR21503">
    <property type="entry name" value="F-BOX-CONTAINING HYPOTHETICAL PROTEIN C.ELEGANS"/>
    <property type="match status" value="1"/>
</dbReference>
<evidence type="ECO:0000313" key="2">
    <source>
        <dbReference type="Proteomes" id="UP000095282"/>
    </source>
</evidence>
<dbReference type="WBParaSite" id="Csp11.Scaffold612.g5917.t1">
    <property type="protein sequence ID" value="Csp11.Scaffold612.g5917.t1"/>
    <property type="gene ID" value="Csp11.Scaffold612.g5917"/>
</dbReference>
<name>A0A1I7TH98_9PELO</name>
<sequence>MTSSKAKKSVIGFSRIKPRFHLTLDFTGEPSITIKGSKRYWIYGWIPRHLHPTGHSIYNFHSIYKVSENPMKDCIIWYDRVNGVLGRRINKANVWIINEKRTDWLKSQQETIEDVSIFDCGYQDVEYFLNSIKITGSLNIALGYNNNQLRMEIPEDTTNLSIRNASFIGYEQFMRLKHQNIILHGSILTNQDINEFLKSWMLSESHLHLKSLKIIVLGPPTMDVIMELPFQWTTDSNLITKFAG</sequence>
<protein>
    <submittedName>
        <fullName evidence="3">FBA_2 domain-containing protein</fullName>
    </submittedName>
</protein>
<proteinExistence type="predicted"/>
<feature type="domain" description="Sdz-33 F-box" evidence="1">
    <location>
        <begin position="156"/>
        <end position="214"/>
    </location>
</feature>
<dbReference type="Proteomes" id="UP000095282">
    <property type="component" value="Unplaced"/>
</dbReference>
<evidence type="ECO:0000259" key="1">
    <source>
        <dbReference type="Pfam" id="PF07735"/>
    </source>
</evidence>
<accession>A0A1I7TH98</accession>
<dbReference type="AlphaFoldDB" id="A0A1I7TH98"/>
<dbReference type="InterPro" id="IPR012885">
    <property type="entry name" value="F-box_Sdz-33"/>
</dbReference>
<organism evidence="2 3">
    <name type="scientific">Caenorhabditis tropicalis</name>
    <dbReference type="NCBI Taxonomy" id="1561998"/>
    <lineage>
        <taxon>Eukaryota</taxon>
        <taxon>Metazoa</taxon>
        <taxon>Ecdysozoa</taxon>
        <taxon>Nematoda</taxon>
        <taxon>Chromadorea</taxon>
        <taxon>Rhabditida</taxon>
        <taxon>Rhabditina</taxon>
        <taxon>Rhabditomorpha</taxon>
        <taxon>Rhabditoidea</taxon>
        <taxon>Rhabditidae</taxon>
        <taxon>Peloderinae</taxon>
        <taxon>Caenorhabditis</taxon>
    </lineage>
</organism>
<keyword evidence="2" id="KW-1185">Reference proteome</keyword>
<evidence type="ECO:0000313" key="3">
    <source>
        <dbReference type="WBParaSite" id="Csp11.Scaffold612.g5917.t1"/>
    </source>
</evidence>